<proteinExistence type="predicted"/>
<evidence type="ECO:0000259" key="1">
    <source>
        <dbReference type="Pfam" id="PF10545"/>
    </source>
</evidence>
<protein>
    <recommendedName>
        <fullName evidence="1">MADF domain-containing protein</fullName>
    </recommendedName>
</protein>
<evidence type="ECO:0000313" key="3">
    <source>
        <dbReference type="Proteomes" id="UP001159363"/>
    </source>
</evidence>
<organism evidence="2 3">
    <name type="scientific">Dryococelus australis</name>
    <dbReference type="NCBI Taxonomy" id="614101"/>
    <lineage>
        <taxon>Eukaryota</taxon>
        <taxon>Metazoa</taxon>
        <taxon>Ecdysozoa</taxon>
        <taxon>Arthropoda</taxon>
        <taxon>Hexapoda</taxon>
        <taxon>Insecta</taxon>
        <taxon>Pterygota</taxon>
        <taxon>Neoptera</taxon>
        <taxon>Polyneoptera</taxon>
        <taxon>Phasmatodea</taxon>
        <taxon>Verophasmatodea</taxon>
        <taxon>Anareolatae</taxon>
        <taxon>Phasmatidae</taxon>
        <taxon>Eurycanthinae</taxon>
        <taxon>Dryococelus</taxon>
    </lineage>
</organism>
<name>A0ABQ9I7L5_9NEOP</name>
<evidence type="ECO:0000313" key="2">
    <source>
        <dbReference type="EMBL" id="KAJ8892665.1"/>
    </source>
</evidence>
<dbReference type="EMBL" id="JARBHB010000002">
    <property type="protein sequence ID" value="KAJ8892665.1"/>
    <property type="molecule type" value="Genomic_DNA"/>
</dbReference>
<comment type="caution">
    <text evidence="2">The sequence shown here is derived from an EMBL/GenBank/DDBJ whole genome shotgun (WGS) entry which is preliminary data.</text>
</comment>
<feature type="domain" description="MADF" evidence="1">
    <location>
        <begin position="14"/>
        <end position="75"/>
    </location>
</feature>
<reference evidence="2 3" key="1">
    <citation type="submission" date="2023-02" db="EMBL/GenBank/DDBJ databases">
        <title>LHISI_Scaffold_Assembly.</title>
        <authorList>
            <person name="Stuart O.P."/>
            <person name="Cleave R."/>
            <person name="Magrath M.J.L."/>
            <person name="Mikheyev A.S."/>
        </authorList>
    </citation>
    <scope>NUCLEOTIDE SEQUENCE [LARGE SCALE GENOMIC DNA]</scope>
    <source>
        <strain evidence="2">Daus_M_001</strain>
        <tissue evidence="2">Leg muscle</tissue>
    </source>
</reference>
<dbReference type="Proteomes" id="UP001159363">
    <property type="component" value="Chromosome 2"/>
</dbReference>
<sequence length="92" mass="10687">MAKRAWSHGDIVKLIDMYESRAMLCDCRSNECKNRDQKNAALNEIAKVFNCTNEVVLRKIHNFRNQSYKNRGRKKLAALVENKRVNGNTSMQ</sequence>
<gene>
    <name evidence="2" type="ORF">PR048_005246</name>
</gene>
<dbReference type="InterPro" id="IPR006578">
    <property type="entry name" value="MADF-dom"/>
</dbReference>
<accession>A0ABQ9I7L5</accession>
<dbReference type="Pfam" id="PF10545">
    <property type="entry name" value="MADF_DNA_bdg"/>
    <property type="match status" value="1"/>
</dbReference>
<keyword evidence="3" id="KW-1185">Reference proteome</keyword>